<comment type="similarity">
    <text evidence="2">Belongs to the GLUTAMINE DUMPER 1 (TC 9.B.60) family.</text>
</comment>
<keyword evidence="10" id="KW-1185">Reference proteome</keyword>
<dbReference type="GO" id="GO:0006865">
    <property type="term" value="P:amino acid transport"/>
    <property type="evidence" value="ECO:0007669"/>
    <property type="project" value="UniProtKB-KW"/>
</dbReference>
<dbReference type="GO" id="GO:0016020">
    <property type="term" value="C:membrane"/>
    <property type="evidence" value="ECO:0007669"/>
    <property type="project" value="UniProtKB-SubCell"/>
</dbReference>
<evidence type="ECO:0000313" key="10">
    <source>
        <dbReference type="Proteomes" id="UP001454036"/>
    </source>
</evidence>
<comment type="subcellular location">
    <subcellularLocation>
        <location evidence="1">Membrane</location>
        <topology evidence="1">Single-pass membrane protein</topology>
    </subcellularLocation>
</comment>
<keyword evidence="5" id="KW-0029">Amino-acid transport</keyword>
<dbReference type="EMBL" id="BAABME010007947">
    <property type="protein sequence ID" value="GAA0172080.1"/>
    <property type="molecule type" value="Genomic_DNA"/>
</dbReference>
<accession>A0AAV3R898</accession>
<evidence type="ECO:0000313" key="9">
    <source>
        <dbReference type="EMBL" id="GAA0172080.1"/>
    </source>
</evidence>
<dbReference type="Proteomes" id="UP001454036">
    <property type="component" value="Unassembled WGS sequence"/>
</dbReference>
<evidence type="ECO:0000256" key="6">
    <source>
        <dbReference type="ARBA" id="ARBA00022989"/>
    </source>
</evidence>
<keyword evidence="3" id="KW-0813">Transport</keyword>
<feature type="transmembrane region" description="Helical" evidence="8">
    <location>
        <begin position="12"/>
        <end position="33"/>
    </location>
</feature>
<dbReference type="AlphaFoldDB" id="A0AAV3R898"/>
<evidence type="ECO:0000256" key="7">
    <source>
        <dbReference type="ARBA" id="ARBA00023136"/>
    </source>
</evidence>
<sequence>MSDSNFYVESWLFGGLALLFAMISTALIILFCYNKKQNQQSNEEENKQSDIKFGTSPKFAVIMAGYEKPTHIAIPVQDYFVAKVP</sequence>
<comment type="caution">
    <text evidence="9">The sequence shown here is derived from an EMBL/GenBank/DDBJ whole genome shotgun (WGS) entry which is preliminary data.</text>
</comment>
<evidence type="ECO:0000256" key="5">
    <source>
        <dbReference type="ARBA" id="ARBA00022970"/>
    </source>
</evidence>
<evidence type="ECO:0000256" key="1">
    <source>
        <dbReference type="ARBA" id="ARBA00004167"/>
    </source>
</evidence>
<keyword evidence="7 8" id="KW-0472">Membrane</keyword>
<dbReference type="PANTHER" id="PTHR33228">
    <property type="entry name" value="PROTEIN GLUTAMINE DUMPER 4-RELATED"/>
    <property type="match status" value="1"/>
</dbReference>
<organism evidence="9 10">
    <name type="scientific">Lithospermum erythrorhizon</name>
    <name type="common">Purple gromwell</name>
    <name type="synonym">Lithospermum officinale var. erythrorhizon</name>
    <dbReference type="NCBI Taxonomy" id="34254"/>
    <lineage>
        <taxon>Eukaryota</taxon>
        <taxon>Viridiplantae</taxon>
        <taxon>Streptophyta</taxon>
        <taxon>Embryophyta</taxon>
        <taxon>Tracheophyta</taxon>
        <taxon>Spermatophyta</taxon>
        <taxon>Magnoliopsida</taxon>
        <taxon>eudicotyledons</taxon>
        <taxon>Gunneridae</taxon>
        <taxon>Pentapetalae</taxon>
        <taxon>asterids</taxon>
        <taxon>lamiids</taxon>
        <taxon>Boraginales</taxon>
        <taxon>Boraginaceae</taxon>
        <taxon>Boraginoideae</taxon>
        <taxon>Lithospermeae</taxon>
        <taxon>Lithospermum</taxon>
    </lineage>
</organism>
<dbReference type="GO" id="GO:0080143">
    <property type="term" value="P:regulation of amino acid export"/>
    <property type="evidence" value="ECO:0007669"/>
    <property type="project" value="InterPro"/>
</dbReference>
<keyword evidence="6 8" id="KW-1133">Transmembrane helix</keyword>
<evidence type="ECO:0000256" key="4">
    <source>
        <dbReference type="ARBA" id="ARBA00022692"/>
    </source>
</evidence>
<proteinExistence type="inferred from homology"/>
<dbReference type="InterPro" id="IPR040359">
    <property type="entry name" value="GDU"/>
</dbReference>
<protein>
    <submittedName>
        <fullName evidence="9">Uncharacterized protein</fullName>
    </submittedName>
</protein>
<gene>
    <name evidence="9" type="ORF">LIER_25977</name>
</gene>
<dbReference type="PANTHER" id="PTHR33228:SF76">
    <property type="entry name" value="PROTEIN GLUTAMINE DUMPER 7"/>
    <property type="match status" value="1"/>
</dbReference>
<name>A0AAV3R898_LITER</name>
<keyword evidence="4 8" id="KW-0812">Transmembrane</keyword>
<evidence type="ECO:0000256" key="8">
    <source>
        <dbReference type="SAM" id="Phobius"/>
    </source>
</evidence>
<evidence type="ECO:0000256" key="2">
    <source>
        <dbReference type="ARBA" id="ARBA00009977"/>
    </source>
</evidence>
<evidence type="ECO:0000256" key="3">
    <source>
        <dbReference type="ARBA" id="ARBA00022448"/>
    </source>
</evidence>
<reference evidence="9 10" key="1">
    <citation type="submission" date="2024-01" db="EMBL/GenBank/DDBJ databases">
        <title>The complete chloroplast genome sequence of Lithospermum erythrorhizon: insights into the phylogenetic relationship among Boraginaceae species and the maternal lineages of purple gromwells.</title>
        <authorList>
            <person name="Okada T."/>
            <person name="Watanabe K."/>
        </authorList>
    </citation>
    <scope>NUCLEOTIDE SEQUENCE [LARGE SCALE GENOMIC DNA]</scope>
</reference>